<feature type="compositionally biased region" description="Basic and acidic residues" evidence="1">
    <location>
        <begin position="461"/>
        <end position="472"/>
    </location>
</feature>
<gene>
    <name evidence="3" type="ORF">F444_00386</name>
</gene>
<feature type="region of interest" description="Disordered" evidence="1">
    <location>
        <begin position="581"/>
        <end position="626"/>
    </location>
</feature>
<feature type="region of interest" description="Disordered" evidence="1">
    <location>
        <begin position="455"/>
        <end position="474"/>
    </location>
</feature>
<organism evidence="3 4">
    <name type="scientific">Phytophthora nicotianae P1976</name>
    <dbReference type="NCBI Taxonomy" id="1317066"/>
    <lineage>
        <taxon>Eukaryota</taxon>
        <taxon>Sar</taxon>
        <taxon>Stramenopiles</taxon>
        <taxon>Oomycota</taxon>
        <taxon>Peronosporomycetes</taxon>
        <taxon>Peronosporales</taxon>
        <taxon>Peronosporaceae</taxon>
        <taxon>Phytophthora</taxon>
    </lineage>
</organism>
<evidence type="ECO:0008006" key="5">
    <source>
        <dbReference type="Google" id="ProtNLM"/>
    </source>
</evidence>
<keyword evidence="2" id="KW-1133">Transmembrane helix</keyword>
<evidence type="ECO:0000313" key="4">
    <source>
        <dbReference type="Proteomes" id="UP000028582"/>
    </source>
</evidence>
<reference evidence="3 4" key="1">
    <citation type="submission" date="2013-11" db="EMBL/GenBank/DDBJ databases">
        <title>The Genome Sequence of Phytophthora parasitica P1976.</title>
        <authorList>
            <consortium name="The Broad Institute Genomics Platform"/>
            <person name="Russ C."/>
            <person name="Tyler B."/>
            <person name="Panabieres F."/>
            <person name="Shan W."/>
            <person name="Tripathy S."/>
            <person name="Grunwald N."/>
            <person name="Machado M."/>
            <person name="Johnson C.S."/>
            <person name="Walker B."/>
            <person name="Young S."/>
            <person name="Zeng Q."/>
            <person name="Gargeya S."/>
            <person name="Fitzgerald M."/>
            <person name="Haas B."/>
            <person name="Abouelleil A."/>
            <person name="Allen A.W."/>
            <person name="Alvarado L."/>
            <person name="Arachchi H.M."/>
            <person name="Berlin A.M."/>
            <person name="Chapman S.B."/>
            <person name="Gainer-Dewar J."/>
            <person name="Goldberg J."/>
            <person name="Griggs A."/>
            <person name="Gujja S."/>
            <person name="Hansen M."/>
            <person name="Howarth C."/>
            <person name="Imamovic A."/>
            <person name="Ireland A."/>
            <person name="Larimer J."/>
            <person name="McCowan C."/>
            <person name="Murphy C."/>
            <person name="Pearson M."/>
            <person name="Poon T.W."/>
            <person name="Priest M."/>
            <person name="Roberts A."/>
            <person name="Saif S."/>
            <person name="Shea T."/>
            <person name="Sisk P."/>
            <person name="Sykes S."/>
            <person name="Wortman J."/>
            <person name="Nusbaum C."/>
            <person name="Birren B."/>
        </authorList>
    </citation>
    <scope>NUCLEOTIDE SEQUENCE [LARGE SCALE GENOMIC DNA]</scope>
    <source>
        <strain evidence="3 4">P1976</strain>
    </source>
</reference>
<feature type="region of interest" description="Disordered" evidence="1">
    <location>
        <begin position="347"/>
        <end position="419"/>
    </location>
</feature>
<evidence type="ECO:0000313" key="3">
    <source>
        <dbReference type="EMBL" id="ETO86029.1"/>
    </source>
</evidence>
<feature type="transmembrane region" description="Helical" evidence="2">
    <location>
        <begin position="788"/>
        <end position="808"/>
    </location>
</feature>
<dbReference type="EMBL" id="ANJA01000093">
    <property type="protein sequence ID" value="ETO86029.1"/>
    <property type="molecule type" value="Genomic_DNA"/>
</dbReference>
<sequence length="1303" mass="147669">MHTLPRDERFQYDRRSEEILGETLAAFKGFDSTRSNPTEWKFLARRDQITVHRAVSATRQGVDSHKRRVIATGFLNARLTDVLGGLYVEDDNELLTTQAIMIPSGCTAVDAAVLMVAERRQVRATPFRFAGVKWYSWKRNVKIGSPNLSIGEGQECDLLTYERMGIALAEESGKEGSQELAYHVILSLNKPEWPLNVARGPGLRRADMAFCFLFRKVCEDLVECFTLVDYDCRTAASSRRAADTEMADRILMITRLPDCAHAKILSGFIRKAKGRQVLMSKTCLRCGSKRKVLDPLRSCCICKKSVCHKCYELKVIFSMNSRTHEPETDTFCKKCLARIAILTAKKKAQHNTSASANSSSSSTGGSSRDRDKESHSGGSSENKNNFKFWKKSKDKRLPSPRSELNRRRHSLPATMIRRAEEHTPNYEGLFQNYDVFGRASENQRRWDQYEELRLEEEQEPEKEHENVEPQREKRWRQTTFLANPEAAAAEAAAANRLSVVKQRVITPVIREREYSVAEVYPVAKTVLKTDNSNSEDGDSPHSEAERAHHLYLERRQRLELDGQQNLCRREVISRPHPVQEISKPASQYANKSSAETESGATPVVQGARNTASSTRESIRRTRRARQQESDDTFRMDLYVVSFYNAVYAYYYWILHESYVEVLLEAFYVGMPPEYHHTISFVYAIMSGMHLVCILLMIVGSVWQRSLAFTPWSTRKVGPHASKIKVTRAKSTVVRNIYSKLSDRHGLFGVNGRYFHEIQLLREIAETSLQTLQAYRMSKFLPRTLLNRFYVVLLTVNCWSSVFVNSCIFKGNEARRRFGSIALDCALDLVACMGVELIIVVSYSNDFDLNLDISSYLILFNNEWMARAYNEFQMVVVVSWWDLVSRATFSIGLLIGTTGMKDLLQRLPLNDNQVAQSTLTAVAVKDTKKMAQPPTGTLVSDKVIRTINLGFGIWGALVLALHIHASSQPTLPQCLMQVRPWATSRPSCYLAGLDCHTLQISGEINEVDHLWSEFDTTTVVQMLIRHCPALEVPNRFTEFHRLREVKVYNTTIKDWGESAAITNTNHPELTGLYLIRVNMTDGVLPAGFQSTDFPQLLYCIELSITNLRELPVDLDTKWLLGSLIAIEYSQLSVVPPAVVRLQPYYLSLTGNPITELPPEIFEIDVMEILCISNMNLRELPRNVTNLSDSLRWVFMLHTDISFFWSWADELVERMEGVSAPWIAGSSMYCSNLARIRNGSADGFQVSLSPDYSQTLMDSSETNVQVISKAVNCKPKTGLPSGEGMLYPLAYEDSISAISTPPLLM</sequence>
<dbReference type="Gene3D" id="3.80.10.10">
    <property type="entry name" value="Ribonuclease Inhibitor"/>
    <property type="match status" value="1"/>
</dbReference>
<dbReference type="InterPro" id="IPR052727">
    <property type="entry name" value="Rab4/Rab5_effector"/>
</dbReference>
<evidence type="ECO:0000256" key="2">
    <source>
        <dbReference type="SAM" id="Phobius"/>
    </source>
</evidence>
<dbReference type="InterPro" id="IPR032675">
    <property type="entry name" value="LRR_dom_sf"/>
</dbReference>
<dbReference type="PANTHER" id="PTHR13510:SF44">
    <property type="entry name" value="RABENOSYN-5"/>
    <property type="match status" value="1"/>
</dbReference>
<dbReference type="OrthoDB" id="167488at2759"/>
<name>A0A081B4G8_PHYNI</name>
<dbReference type="SUPFAM" id="SSF57903">
    <property type="entry name" value="FYVE/PHD zinc finger"/>
    <property type="match status" value="1"/>
</dbReference>
<evidence type="ECO:0000256" key="1">
    <source>
        <dbReference type="SAM" id="MobiDB-lite"/>
    </source>
</evidence>
<feature type="compositionally biased region" description="Polar residues" evidence="1">
    <location>
        <begin position="584"/>
        <end position="599"/>
    </location>
</feature>
<dbReference type="PANTHER" id="PTHR13510">
    <property type="entry name" value="FYVE-FINGER-CONTAINING RAB5 EFFECTOR PROTEIN RABENOSYN-5-RELATED"/>
    <property type="match status" value="1"/>
</dbReference>
<keyword evidence="2" id="KW-0472">Membrane</keyword>
<protein>
    <recommendedName>
        <fullName evidence="5">FYVE-type domain-containing protein</fullName>
    </recommendedName>
</protein>
<dbReference type="SUPFAM" id="SSF52058">
    <property type="entry name" value="L domain-like"/>
    <property type="match status" value="1"/>
</dbReference>
<comment type="caution">
    <text evidence="3">The sequence shown here is derived from an EMBL/GenBank/DDBJ whole genome shotgun (WGS) entry which is preliminary data.</text>
</comment>
<accession>A0A081B4G8</accession>
<keyword evidence="2" id="KW-0812">Transmembrane</keyword>
<feature type="compositionally biased region" description="Low complexity" evidence="1">
    <location>
        <begin position="351"/>
        <end position="366"/>
    </location>
</feature>
<proteinExistence type="predicted"/>
<dbReference type="Proteomes" id="UP000028582">
    <property type="component" value="Unassembled WGS sequence"/>
</dbReference>
<dbReference type="InterPro" id="IPR011011">
    <property type="entry name" value="Znf_FYVE_PHD"/>
</dbReference>
<feature type="transmembrane region" description="Helical" evidence="2">
    <location>
        <begin position="680"/>
        <end position="702"/>
    </location>
</feature>